<feature type="region of interest" description="Disordered" evidence="1">
    <location>
        <begin position="101"/>
        <end position="126"/>
    </location>
</feature>
<keyword evidence="2" id="KW-0812">Transmembrane</keyword>
<accession>A0ABV9DWT3</accession>
<dbReference type="RefSeq" id="WP_378575212.1">
    <property type="nucleotide sequence ID" value="NZ_JBHSFQ010000014.1"/>
</dbReference>
<feature type="transmembrane region" description="Helical" evidence="2">
    <location>
        <begin position="71"/>
        <end position="96"/>
    </location>
</feature>
<keyword evidence="4" id="KW-1185">Reference proteome</keyword>
<protein>
    <recommendedName>
        <fullName evidence="5">Transcriptional regulator</fullName>
    </recommendedName>
</protein>
<gene>
    <name evidence="3" type="ORF">ACFO4E_15380</name>
</gene>
<name>A0ABV9DWT3_9ACTN</name>
<evidence type="ECO:0000313" key="3">
    <source>
        <dbReference type="EMBL" id="MFC4563246.1"/>
    </source>
</evidence>
<feature type="transmembrane region" description="Helical" evidence="2">
    <location>
        <begin position="15"/>
        <end position="31"/>
    </location>
</feature>
<dbReference type="Proteomes" id="UP001595923">
    <property type="component" value="Unassembled WGS sequence"/>
</dbReference>
<keyword evidence="2" id="KW-0472">Membrane</keyword>
<keyword evidence="2" id="KW-1133">Transmembrane helix</keyword>
<feature type="transmembrane region" description="Helical" evidence="2">
    <location>
        <begin position="38"/>
        <end position="59"/>
    </location>
</feature>
<evidence type="ECO:0008006" key="5">
    <source>
        <dbReference type="Google" id="ProtNLM"/>
    </source>
</evidence>
<evidence type="ECO:0000256" key="2">
    <source>
        <dbReference type="SAM" id="Phobius"/>
    </source>
</evidence>
<dbReference type="EMBL" id="JBHSFQ010000014">
    <property type="protein sequence ID" value="MFC4563246.1"/>
    <property type="molecule type" value="Genomic_DNA"/>
</dbReference>
<comment type="caution">
    <text evidence="3">The sequence shown here is derived from an EMBL/GenBank/DDBJ whole genome shotgun (WGS) entry which is preliminary data.</text>
</comment>
<feature type="compositionally biased region" description="Low complexity" evidence="1">
    <location>
        <begin position="106"/>
        <end position="126"/>
    </location>
</feature>
<sequence length="126" mass="12763">MESIGVPWVAVVRDLGPPVVVLGVGAVLIALRRPRRAGLLWGALGLQVAAAALPYLWLVVQEATGLAGQTWVGLVMILVQPAVAALGWLLALAALLPPRRRERGAPDAPGGPAQRASASASAAAGG</sequence>
<proteinExistence type="predicted"/>
<reference evidence="4" key="1">
    <citation type="journal article" date="2019" name="Int. J. Syst. Evol. Microbiol.">
        <title>The Global Catalogue of Microorganisms (GCM) 10K type strain sequencing project: providing services to taxonomists for standard genome sequencing and annotation.</title>
        <authorList>
            <consortium name="The Broad Institute Genomics Platform"/>
            <consortium name="The Broad Institute Genome Sequencing Center for Infectious Disease"/>
            <person name="Wu L."/>
            <person name="Ma J."/>
        </authorList>
    </citation>
    <scope>NUCLEOTIDE SEQUENCE [LARGE SCALE GENOMIC DNA]</scope>
    <source>
        <strain evidence="4">XZYJ18</strain>
    </source>
</reference>
<organism evidence="3 4">
    <name type="scientific">Nocardiopsis mangrovi</name>
    <dbReference type="NCBI Taxonomy" id="1179818"/>
    <lineage>
        <taxon>Bacteria</taxon>
        <taxon>Bacillati</taxon>
        <taxon>Actinomycetota</taxon>
        <taxon>Actinomycetes</taxon>
        <taxon>Streptosporangiales</taxon>
        <taxon>Nocardiopsidaceae</taxon>
        <taxon>Nocardiopsis</taxon>
    </lineage>
</organism>
<evidence type="ECO:0000256" key="1">
    <source>
        <dbReference type="SAM" id="MobiDB-lite"/>
    </source>
</evidence>
<evidence type="ECO:0000313" key="4">
    <source>
        <dbReference type="Proteomes" id="UP001595923"/>
    </source>
</evidence>